<evidence type="ECO:0000256" key="1">
    <source>
        <dbReference type="SAM" id="MobiDB-lite"/>
    </source>
</evidence>
<feature type="region of interest" description="Disordered" evidence="1">
    <location>
        <begin position="128"/>
        <end position="147"/>
    </location>
</feature>
<proteinExistence type="predicted"/>
<feature type="compositionally biased region" description="Polar residues" evidence="1">
    <location>
        <begin position="1"/>
        <end position="21"/>
    </location>
</feature>
<feature type="region of interest" description="Disordered" evidence="1">
    <location>
        <begin position="1"/>
        <end position="50"/>
    </location>
</feature>
<protein>
    <submittedName>
        <fullName evidence="2">Uncharacterized protein</fullName>
    </submittedName>
</protein>
<gene>
    <name evidence="2" type="ORF">QJS10_CPB15g00917</name>
</gene>
<accession>A0AAV9DA21</accession>
<evidence type="ECO:0000313" key="3">
    <source>
        <dbReference type="Proteomes" id="UP001180020"/>
    </source>
</evidence>
<sequence>MSPNITHQSLPQQPPTKSSIAGIQELSVTGKPQIPATHSTPPPPPDRSDYVEEYYDEQLPEKKRRLTPEQVDALIMKLHKKEPMPVMKDHEALSMTGSREWIKKGFKLKVNEIVSIKKMSLLALSKTQNKEASNRKRKKAFIDLPNA</sequence>
<dbReference type="AlphaFoldDB" id="A0AAV9DA21"/>
<dbReference type="Proteomes" id="UP001180020">
    <property type="component" value="Unassembled WGS sequence"/>
</dbReference>
<dbReference type="EMBL" id="JAUJYO010000015">
    <property type="protein sequence ID" value="KAK1297243.1"/>
    <property type="molecule type" value="Genomic_DNA"/>
</dbReference>
<organism evidence="2 3">
    <name type="scientific">Acorus calamus</name>
    <name type="common">Sweet flag</name>
    <dbReference type="NCBI Taxonomy" id="4465"/>
    <lineage>
        <taxon>Eukaryota</taxon>
        <taxon>Viridiplantae</taxon>
        <taxon>Streptophyta</taxon>
        <taxon>Embryophyta</taxon>
        <taxon>Tracheophyta</taxon>
        <taxon>Spermatophyta</taxon>
        <taxon>Magnoliopsida</taxon>
        <taxon>Liliopsida</taxon>
        <taxon>Acoraceae</taxon>
        <taxon>Acorus</taxon>
    </lineage>
</organism>
<reference evidence="2" key="2">
    <citation type="submission" date="2023-06" db="EMBL/GenBank/DDBJ databases">
        <authorList>
            <person name="Ma L."/>
            <person name="Liu K.-W."/>
            <person name="Li Z."/>
            <person name="Hsiao Y.-Y."/>
            <person name="Qi Y."/>
            <person name="Fu T."/>
            <person name="Tang G."/>
            <person name="Zhang D."/>
            <person name="Sun W.-H."/>
            <person name="Liu D.-K."/>
            <person name="Li Y."/>
            <person name="Chen G.-Z."/>
            <person name="Liu X.-D."/>
            <person name="Liao X.-Y."/>
            <person name="Jiang Y.-T."/>
            <person name="Yu X."/>
            <person name="Hao Y."/>
            <person name="Huang J."/>
            <person name="Zhao X.-W."/>
            <person name="Ke S."/>
            <person name="Chen Y.-Y."/>
            <person name="Wu W.-L."/>
            <person name="Hsu J.-L."/>
            <person name="Lin Y.-F."/>
            <person name="Huang M.-D."/>
            <person name="Li C.-Y."/>
            <person name="Huang L."/>
            <person name="Wang Z.-W."/>
            <person name="Zhao X."/>
            <person name="Zhong W.-Y."/>
            <person name="Peng D.-H."/>
            <person name="Ahmad S."/>
            <person name="Lan S."/>
            <person name="Zhang J.-S."/>
            <person name="Tsai W.-C."/>
            <person name="Van De Peer Y."/>
            <person name="Liu Z.-J."/>
        </authorList>
    </citation>
    <scope>NUCLEOTIDE SEQUENCE</scope>
    <source>
        <strain evidence="2">CP</strain>
        <tissue evidence="2">Leaves</tissue>
    </source>
</reference>
<evidence type="ECO:0000313" key="2">
    <source>
        <dbReference type="EMBL" id="KAK1297243.1"/>
    </source>
</evidence>
<comment type="caution">
    <text evidence="2">The sequence shown here is derived from an EMBL/GenBank/DDBJ whole genome shotgun (WGS) entry which is preliminary data.</text>
</comment>
<reference evidence="2" key="1">
    <citation type="journal article" date="2023" name="Nat. Commun.">
        <title>Diploid and tetraploid genomes of Acorus and the evolution of monocots.</title>
        <authorList>
            <person name="Ma L."/>
            <person name="Liu K.W."/>
            <person name="Li Z."/>
            <person name="Hsiao Y.Y."/>
            <person name="Qi Y."/>
            <person name="Fu T."/>
            <person name="Tang G.D."/>
            <person name="Zhang D."/>
            <person name="Sun W.H."/>
            <person name="Liu D.K."/>
            <person name="Li Y."/>
            <person name="Chen G.Z."/>
            <person name="Liu X.D."/>
            <person name="Liao X.Y."/>
            <person name="Jiang Y.T."/>
            <person name="Yu X."/>
            <person name="Hao Y."/>
            <person name="Huang J."/>
            <person name="Zhao X.W."/>
            <person name="Ke S."/>
            <person name="Chen Y.Y."/>
            <person name="Wu W.L."/>
            <person name="Hsu J.L."/>
            <person name="Lin Y.F."/>
            <person name="Huang M.D."/>
            <person name="Li C.Y."/>
            <person name="Huang L."/>
            <person name="Wang Z.W."/>
            <person name="Zhao X."/>
            <person name="Zhong W.Y."/>
            <person name="Peng D.H."/>
            <person name="Ahmad S."/>
            <person name="Lan S."/>
            <person name="Zhang J.S."/>
            <person name="Tsai W.C."/>
            <person name="Van de Peer Y."/>
            <person name="Liu Z.J."/>
        </authorList>
    </citation>
    <scope>NUCLEOTIDE SEQUENCE</scope>
    <source>
        <strain evidence="2">CP</strain>
    </source>
</reference>
<name>A0AAV9DA21_ACOCL</name>
<keyword evidence="3" id="KW-1185">Reference proteome</keyword>